<feature type="non-terminal residue" evidence="1">
    <location>
        <position position="1"/>
    </location>
</feature>
<proteinExistence type="predicted"/>
<keyword evidence="3" id="KW-1185">Reference proteome</keyword>
<name>A0A814L9I9_ADIRI</name>
<accession>A0A814L9I9</accession>
<evidence type="ECO:0000313" key="3">
    <source>
        <dbReference type="Proteomes" id="UP000663828"/>
    </source>
</evidence>
<dbReference type="Proteomes" id="UP000663828">
    <property type="component" value="Unassembled WGS sequence"/>
</dbReference>
<dbReference type="Proteomes" id="UP000663852">
    <property type="component" value="Unassembled WGS sequence"/>
</dbReference>
<reference evidence="1" key="1">
    <citation type="submission" date="2021-02" db="EMBL/GenBank/DDBJ databases">
        <authorList>
            <person name="Nowell W R."/>
        </authorList>
    </citation>
    <scope>NUCLEOTIDE SEQUENCE</scope>
</reference>
<evidence type="ECO:0000313" key="2">
    <source>
        <dbReference type="EMBL" id="CAF1237661.1"/>
    </source>
</evidence>
<protein>
    <submittedName>
        <fullName evidence="1">Uncharacterized protein</fullName>
    </submittedName>
</protein>
<comment type="caution">
    <text evidence="1">The sequence shown here is derived from an EMBL/GenBank/DDBJ whole genome shotgun (WGS) entry which is preliminary data.</text>
</comment>
<dbReference type="AlphaFoldDB" id="A0A814L9I9"/>
<dbReference type="EMBL" id="CAJNOR010001037">
    <property type="protein sequence ID" value="CAF1061702.1"/>
    <property type="molecule type" value="Genomic_DNA"/>
</dbReference>
<sequence>ATIYMAKASPIENETGNDFLYHPISKRAACPADTCIALCRSCLGGYVCMGLGCFTDVSSRCINNCLSGACGCRY</sequence>
<dbReference type="EMBL" id="CAJNOJ010000171">
    <property type="protein sequence ID" value="CAF1237661.1"/>
    <property type="molecule type" value="Genomic_DNA"/>
</dbReference>
<evidence type="ECO:0000313" key="1">
    <source>
        <dbReference type="EMBL" id="CAF1061702.1"/>
    </source>
</evidence>
<gene>
    <name evidence="2" type="ORF">EDS130_LOCUS27280</name>
    <name evidence="1" type="ORF">XAT740_LOCUS16320</name>
</gene>
<organism evidence="1 3">
    <name type="scientific">Adineta ricciae</name>
    <name type="common">Rotifer</name>
    <dbReference type="NCBI Taxonomy" id="249248"/>
    <lineage>
        <taxon>Eukaryota</taxon>
        <taxon>Metazoa</taxon>
        <taxon>Spiralia</taxon>
        <taxon>Gnathifera</taxon>
        <taxon>Rotifera</taxon>
        <taxon>Eurotatoria</taxon>
        <taxon>Bdelloidea</taxon>
        <taxon>Adinetida</taxon>
        <taxon>Adinetidae</taxon>
        <taxon>Adineta</taxon>
    </lineage>
</organism>